<name>A0A7C8Q5K6_ORBOL</name>
<dbReference type="Proteomes" id="UP000472727">
    <property type="component" value="Unassembled WGS sequence"/>
</dbReference>
<evidence type="ECO:0000313" key="2">
    <source>
        <dbReference type="Proteomes" id="UP000472727"/>
    </source>
</evidence>
<reference evidence="1 2" key="1">
    <citation type="submission" date="2019-06" db="EMBL/GenBank/DDBJ databases">
        <authorList>
            <person name="Palmer J.M."/>
        </authorList>
    </citation>
    <scope>NUCLEOTIDE SEQUENCE [LARGE SCALE GENOMIC DNA]</scope>
    <source>
        <strain evidence="1 2">TWF106</strain>
    </source>
</reference>
<organism evidence="1 2">
    <name type="scientific">Orbilia oligospora</name>
    <name type="common">Nematode-trapping fungus</name>
    <name type="synonym">Arthrobotrys oligospora</name>
    <dbReference type="NCBI Taxonomy" id="2813651"/>
    <lineage>
        <taxon>Eukaryota</taxon>
        <taxon>Fungi</taxon>
        <taxon>Dikarya</taxon>
        <taxon>Ascomycota</taxon>
        <taxon>Pezizomycotina</taxon>
        <taxon>Orbiliomycetes</taxon>
        <taxon>Orbiliales</taxon>
        <taxon>Orbiliaceae</taxon>
        <taxon>Orbilia</taxon>
    </lineage>
</organism>
<proteinExistence type="predicted"/>
<comment type="caution">
    <text evidence="1">The sequence shown here is derived from an EMBL/GenBank/DDBJ whole genome shotgun (WGS) entry which is preliminary data.</text>
</comment>
<dbReference type="AlphaFoldDB" id="A0A7C8Q5K6"/>
<accession>A0A7C8Q5K6</accession>
<dbReference type="EMBL" id="WIWS01000219">
    <property type="protein sequence ID" value="KAF3196430.1"/>
    <property type="molecule type" value="Genomic_DNA"/>
</dbReference>
<protein>
    <submittedName>
        <fullName evidence="1">Uncharacterized protein</fullName>
    </submittedName>
</protein>
<gene>
    <name evidence="1" type="ORF">TWF106_004840</name>
</gene>
<evidence type="ECO:0000313" key="1">
    <source>
        <dbReference type="EMBL" id="KAF3196430.1"/>
    </source>
</evidence>
<sequence>MMLEHELGDALSSQIYGKSFLLSQRATGFKLGVGQVPKKSATFWFCVELINNSSAMMGPFEVFNRSFAIALAGITTTFASAAATTCIFPVIKPLLTSHILEAALEFQNTTCTTYTKKSNEMAMYDWHHHCIRDFNRISYPNINQ</sequence>